<dbReference type="AlphaFoldDB" id="A0AAU9RRI1"/>
<keyword evidence="2" id="KW-1185">Reference proteome</keyword>
<organism evidence="1 2">
    <name type="scientific">Thlaspi arvense</name>
    <name type="common">Field penny-cress</name>
    <dbReference type="NCBI Taxonomy" id="13288"/>
    <lineage>
        <taxon>Eukaryota</taxon>
        <taxon>Viridiplantae</taxon>
        <taxon>Streptophyta</taxon>
        <taxon>Embryophyta</taxon>
        <taxon>Tracheophyta</taxon>
        <taxon>Spermatophyta</taxon>
        <taxon>Magnoliopsida</taxon>
        <taxon>eudicotyledons</taxon>
        <taxon>Gunneridae</taxon>
        <taxon>Pentapetalae</taxon>
        <taxon>rosids</taxon>
        <taxon>malvids</taxon>
        <taxon>Brassicales</taxon>
        <taxon>Brassicaceae</taxon>
        <taxon>Thlaspideae</taxon>
        <taxon>Thlaspi</taxon>
    </lineage>
</organism>
<dbReference type="Proteomes" id="UP000836841">
    <property type="component" value="Chromosome 2"/>
</dbReference>
<dbReference type="EMBL" id="OU466858">
    <property type="protein sequence ID" value="CAH2046343.1"/>
    <property type="molecule type" value="Genomic_DNA"/>
</dbReference>
<proteinExistence type="predicted"/>
<sequence>MSLVYARNLYLHNVHSSFCLEGSGFILVDVDELEIHKGIDKAPRQQLLSHFIRLSHSSVDCFQQHQTISEHAAEMVRATHTLKESEYLESSVHGRKDDVPKRLSQVYAKGGEKMKLRLRIMKLGFASSRDLV</sequence>
<gene>
    <name evidence="1" type="ORF">TAV2_LOCUS5593</name>
</gene>
<accession>A0AAU9RRI1</accession>
<evidence type="ECO:0000313" key="1">
    <source>
        <dbReference type="EMBL" id="CAH2046343.1"/>
    </source>
</evidence>
<protein>
    <submittedName>
        <fullName evidence="1">Uncharacterized protein</fullName>
    </submittedName>
</protein>
<evidence type="ECO:0000313" key="2">
    <source>
        <dbReference type="Proteomes" id="UP000836841"/>
    </source>
</evidence>
<reference evidence="1 2" key="1">
    <citation type="submission" date="2022-03" db="EMBL/GenBank/DDBJ databases">
        <authorList>
            <person name="Nunn A."/>
            <person name="Chopra R."/>
            <person name="Nunn A."/>
            <person name="Contreras Garrido A."/>
        </authorList>
    </citation>
    <scope>NUCLEOTIDE SEQUENCE [LARGE SCALE GENOMIC DNA]</scope>
</reference>
<name>A0AAU9RRI1_THLAR</name>